<evidence type="ECO:0000313" key="5">
    <source>
        <dbReference type="EMBL" id="WGI19666.1"/>
    </source>
</evidence>
<evidence type="ECO:0000313" key="4">
    <source>
        <dbReference type="EMBL" id="SPE21279.1"/>
    </source>
</evidence>
<dbReference type="InterPro" id="IPR023582">
    <property type="entry name" value="Impact"/>
</dbReference>
<gene>
    <name evidence="4" type="primary">yigZ</name>
    <name evidence="4" type="ORF">LAS9267_01271</name>
    <name evidence="5" type="ORF">QBD03_02865</name>
</gene>
<dbReference type="EMBL" id="CP122959">
    <property type="protein sequence ID" value="WGI19666.1"/>
    <property type="molecule type" value="Genomic_DNA"/>
</dbReference>
<comment type="similarity">
    <text evidence="1">Belongs to the IMPACT family.</text>
</comment>
<dbReference type="InterPro" id="IPR015796">
    <property type="entry name" value="Impact_YigZ-like"/>
</dbReference>
<dbReference type="GeneID" id="57133354"/>
<dbReference type="Proteomes" id="UP000239650">
    <property type="component" value="Unassembled WGS sequence"/>
</dbReference>
<dbReference type="Pfam" id="PF01205">
    <property type="entry name" value="Impact_N"/>
    <property type="match status" value="1"/>
</dbReference>
<dbReference type="NCBIfam" id="TIGR00257">
    <property type="entry name" value="IMPACT_YIGZ"/>
    <property type="match status" value="1"/>
</dbReference>
<dbReference type="InterPro" id="IPR001498">
    <property type="entry name" value="Impact_N"/>
</dbReference>
<dbReference type="PANTHER" id="PTHR16301:SF20">
    <property type="entry name" value="IMPACT FAMILY MEMBER YIGZ"/>
    <property type="match status" value="1"/>
</dbReference>
<feature type="domain" description="UPF0029" evidence="3">
    <location>
        <begin position="139"/>
        <end position="194"/>
    </location>
</feature>
<evidence type="ECO:0000313" key="6">
    <source>
        <dbReference type="Proteomes" id="UP000239650"/>
    </source>
</evidence>
<dbReference type="InterPro" id="IPR035647">
    <property type="entry name" value="EFG_III/V"/>
</dbReference>
<sequence>MESYLTVQADGQFELEIKKSRFICQIARVSDEAAAQDFIDQVRKTHTKANHNCFAYQLGQPANIQKQSDDGEPSGTAGVPILEVLRQMQLTNLCVVVTRYFGGTKLGTGGLIRAYSHATSAALEHLGIVQGIEQTACHLTIDYAQFDSLQNRLAQLDLIAQDIQYTTNIQLTVWLPTEEVPAFEAQMTELLNGQLTLGLGQQQFNEVPISAQAIHDLRYQK</sequence>
<dbReference type="InterPro" id="IPR036956">
    <property type="entry name" value="Impact_N_sf"/>
</dbReference>
<evidence type="ECO:0000256" key="1">
    <source>
        <dbReference type="ARBA" id="ARBA00007665"/>
    </source>
</evidence>
<organism evidence="4 6">
    <name type="scientific">Latilactobacillus sakei</name>
    <name type="common">Lactobacillus sakei</name>
    <dbReference type="NCBI Taxonomy" id="1599"/>
    <lineage>
        <taxon>Bacteria</taxon>
        <taxon>Bacillati</taxon>
        <taxon>Bacillota</taxon>
        <taxon>Bacilli</taxon>
        <taxon>Lactobacillales</taxon>
        <taxon>Lactobacillaceae</taxon>
        <taxon>Latilactobacillus</taxon>
    </lineage>
</organism>
<dbReference type="SUPFAM" id="SSF54980">
    <property type="entry name" value="EF-G C-terminal domain-like"/>
    <property type="match status" value="1"/>
</dbReference>
<reference evidence="5" key="2">
    <citation type="submission" date="2023-04" db="EMBL/GenBank/DDBJ databases">
        <title>Novel strain of Lactilactobacillus sakei and use thereof.</title>
        <authorList>
            <person name="Kim S.Y."/>
        </authorList>
    </citation>
    <scope>NUCLEOTIDE SEQUENCE</scope>
    <source>
        <strain evidence="5">HUP1</strain>
    </source>
</reference>
<evidence type="ECO:0000259" key="3">
    <source>
        <dbReference type="Pfam" id="PF09186"/>
    </source>
</evidence>
<dbReference type="SUPFAM" id="SSF54211">
    <property type="entry name" value="Ribosomal protein S5 domain 2-like"/>
    <property type="match status" value="1"/>
</dbReference>
<dbReference type="Proteomes" id="UP001179858">
    <property type="component" value="Chromosome"/>
</dbReference>
<dbReference type="EMBL" id="OKRC01000005">
    <property type="protein sequence ID" value="SPE21279.1"/>
    <property type="molecule type" value="Genomic_DNA"/>
</dbReference>
<evidence type="ECO:0000259" key="2">
    <source>
        <dbReference type="Pfam" id="PF01205"/>
    </source>
</evidence>
<dbReference type="PROSITE" id="PS00910">
    <property type="entry name" value="UPF0029"/>
    <property type="match status" value="1"/>
</dbReference>
<dbReference type="InterPro" id="IPR020568">
    <property type="entry name" value="Ribosomal_Su5_D2-typ_SF"/>
</dbReference>
<dbReference type="RefSeq" id="WP_025016329.1">
    <property type="nucleotide sequence ID" value="NZ_BJLN01000009.1"/>
</dbReference>
<dbReference type="Gene3D" id="3.30.230.30">
    <property type="entry name" value="Impact, N-terminal domain"/>
    <property type="match status" value="1"/>
</dbReference>
<dbReference type="Pfam" id="PF09186">
    <property type="entry name" value="DUF1949"/>
    <property type="match status" value="1"/>
</dbReference>
<dbReference type="GO" id="GO:0005737">
    <property type="term" value="C:cytoplasm"/>
    <property type="evidence" value="ECO:0007669"/>
    <property type="project" value="TreeGrafter"/>
</dbReference>
<proteinExistence type="inferred from homology"/>
<dbReference type="PANTHER" id="PTHR16301">
    <property type="entry name" value="IMPACT-RELATED"/>
    <property type="match status" value="1"/>
</dbReference>
<feature type="domain" description="Impact N-terminal" evidence="2">
    <location>
        <begin position="18"/>
        <end position="123"/>
    </location>
</feature>
<dbReference type="InterPro" id="IPR015269">
    <property type="entry name" value="UPF0029_Impact_C"/>
</dbReference>
<accession>A0A9N7IYQ4</accession>
<reference evidence="4 6" key="1">
    <citation type="submission" date="2018-02" db="EMBL/GenBank/DDBJ databases">
        <authorList>
            <person name="Rodrigo-Torres L."/>
            <person name="Arahal R. D."/>
            <person name="Lucena T."/>
        </authorList>
    </citation>
    <scope>NUCLEOTIDE SEQUENCE [LARGE SCALE GENOMIC DNA]</scope>
    <source>
        <strain evidence="4 6">CECT 9267</strain>
    </source>
</reference>
<dbReference type="GO" id="GO:0006446">
    <property type="term" value="P:regulation of translational initiation"/>
    <property type="evidence" value="ECO:0007669"/>
    <property type="project" value="TreeGrafter"/>
</dbReference>
<dbReference type="Gene3D" id="3.30.70.240">
    <property type="match status" value="1"/>
</dbReference>
<dbReference type="AlphaFoldDB" id="A0A9N7IYQ4"/>
<dbReference type="InterPro" id="IPR020569">
    <property type="entry name" value="UPF0029_Impact_CS"/>
</dbReference>
<protein>
    <submittedName>
        <fullName evidence="4">IMPACT family member YigZ</fullName>
    </submittedName>
    <submittedName>
        <fullName evidence="5">YigZ family protein</fullName>
    </submittedName>
</protein>
<name>A0A9N7IYQ4_LATSK</name>